<name>E9I592_DAPPU</name>
<keyword evidence="2" id="KW-1185">Reference proteome</keyword>
<gene>
    <name evidence="1" type="ORF">DAPPUDRAFT_275212</name>
</gene>
<dbReference type="KEGG" id="dpx:DAPPUDRAFT_275212"/>
<proteinExistence type="predicted"/>
<dbReference type="EMBL" id="GL735483">
    <property type="protein sequence ID" value="EFX60838.1"/>
    <property type="molecule type" value="Genomic_DNA"/>
</dbReference>
<dbReference type="AlphaFoldDB" id="E9I592"/>
<evidence type="ECO:0000313" key="2">
    <source>
        <dbReference type="Proteomes" id="UP000000305"/>
    </source>
</evidence>
<protein>
    <submittedName>
        <fullName evidence="1">Uncharacterized protein</fullName>
    </submittedName>
</protein>
<accession>E9I592</accession>
<sequence length="339" mass="37020">MPINPSNLSNYGLFKKFWQTDEGTHDGLAHRGLDEVTPQGVDTLATYALDHEADGTVSAPDARKIDDTEKSVMRAILEHDHYGAFFELDARPKVLEKFALPAADVHPTSAVPWAKAETVEGTKVLKQTDDFVVRGGFTVELDDGSSKRVTAGEVSQIAGESQKDMRLSQYMVWVGQNQGMYATDGSTGVVVSNGMRWVNKIDIREDTGEERPKWAPSGDLAGIEGPLVRQAGDKVLWVQGLYASNPTSDPTSTNFAGWVQVSKSGRIVNEGFTTGQPDFGWGATGNLDWLAKSSFNPYMDPELRLKLFVNGVADVAKLEAQAEALGLPKDWKKYLEPQG</sequence>
<dbReference type="InParanoid" id="E9I592"/>
<organism evidence="1 2">
    <name type="scientific">Daphnia pulex</name>
    <name type="common">Water flea</name>
    <dbReference type="NCBI Taxonomy" id="6669"/>
    <lineage>
        <taxon>Eukaryota</taxon>
        <taxon>Metazoa</taxon>
        <taxon>Ecdysozoa</taxon>
        <taxon>Arthropoda</taxon>
        <taxon>Crustacea</taxon>
        <taxon>Branchiopoda</taxon>
        <taxon>Diplostraca</taxon>
        <taxon>Cladocera</taxon>
        <taxon>Anomopoda</taxon>
        <taxon>Daphniidae</taxon>
        <taxon>Daphnia</taxon>
    </lineage>
</organism>
<dbReference type="HOGENOM" id="CLU_819555_0_0_1"/>
<evidence type="ECO:0000313" key="1">
    <source>
        <dbReference type="EMBL" id="EFX60838.1"/>
    </source>
</evidence>
<reference evidence="1 2" key="1">
    <citation type="journal article" date="2011" name="Science">
        <title>The ecoresponsive genome of Daphnia pulex.</title>
        <authorList>
            <person name="Colbourne J.K."/>
            <person name="Pfrender M.E."/>
            <person name="Gilbert D."/>
            <person name="Thomas W.K."/>
            <person name="Tucker A."/>
            <person name="Oakley T.H."/>
            <person name="Tokishita S."/>
            <person name="Aerts A."/>
            <person name="Arnold G.J."/>
            <person name="Basu M.K."/>
            <person name="Bauer D.J."/>
            <person name="Caceres C.E."/>
            <person name="Carmel L."/>
            <person name="Casola C."/>
            <person name="Choi J.H."/>
            <person name="Detter J.C."/>
            <person name="Dong Q."/>
            <person name="Dusheyko S."/>
            <person name="Eads B.D."/>
            <person name="Frohlich T."/>
            <person name="Geiler-Samerotte K.A."/>
            <person name="Gerlach D."/>
            <person name="Hatcher P."/>
            <person name="Jogdeo S."/>
            <person name="Krijgsveld J."/>
            <person name="Kriventseva E.V."/>
            <person name="Kultz D."/>
            <person name="Laforsch C."/>
            <person name="Lindquist E."/>
            <person name="Lopez J."/>
            <person name="Manak J.R."/>
            <person name="Muller J."/>
            <person name="Pangilinan J."/>
            <person name="Patwardhan R.P."/>
            <person name="Pitluck S."/>
            <person name="Pritham E.J."/>
            <person name="Rechtsteiner A."/>
            <person name="Rho M."/>
            <person name="Rogozin I.B."/>
            <person name="Sakarya O."/>
            <person name="Salamov A."/>
            <person name="Schaack S."/>
            <person name="Shapiro H."/>
            <person name="Shiga Y."/>
            <person name="Skalitzky C."/>
            <person name="Smith Z."/>
            <person name="Souvorov A."/>
            <person name="Sung W."/>
            <person name="Tang Z."/>
            <person name="Tsuchiya D."/>
            <person name="Tu H."/>
            <person name="Vos H."/>
            <person name="Wang M."/>
            <person name="Wolf Y.I."/>
            <person name="Yamagata H."/>
            <person name="Yamada T."/>
            <person name="Ye Y."/>
            <person name="Shaw J.R."/>
            <person name="Andrews J."/>
            <person name="Crease T.J."/>
            <person name="Tang H."/>
            <person name="Lucas S.M."/>
            <person name="Robertson H.M."/>
            <person name="Bork P."/>
            <person name="Koonin E.V."/>
            <person name="Zdobnov E.M."/>
            <person name="Grigoriev I.V."/>
            <person name="Lynch M."/>
            <person name="Boore J.L."/>
        </authorList>
    </citation>
    <scope>NUCLEOTIDE SEQUENCE [LARGE SCALE GENOMIC DNA]</scope>
</reference>
<dbReference type="Proteomes" id="UP000000305">
    <property type="component" value="Unassembled WGS sequence"/>
</dbReference>